<feature type="compositionally biased region" description="Low complexity" evidence="1">
    <location>
        <begin position="277"/>
        <end position="292"/>
    </location>
</feature>
<proteinExistence type="predicted"/>
<feature type="compositionally biased region" description="Low complexity" evidence="1">
    <location>
        <begin position="466"/>
        <end position="480"/>
    </location>
</feature>
<accession>A0A915LAQ3</accession>
<dbReference type="Proteomes" id="UP000887565">
    <property type="component" value="Unplaced"/>
</dbReference>
<evidence type="ECO:0000256" key="1">
    <source>
        <dbReference type="SAM" id="MobiDB-lite"/>
    </source>
</evidence>
<feature type="region of interest" description="Disordered" evidence="1">
    <location>
        <begin position="268"/>
        <end position="324"/>
    </location>
</feature>
<feature type="compositionally biased region" description="Low complexity" evidence="1">
    <location>
        <begin position="299"/>
        <end position="310"/>
    </location>
</feature>
<dbReference type="WBParaSite" id="nRc.2.0.1.t47927-RA">
    <property type="protein sequence ID" value="nRc.2.0.1.t47927-RA"/>
    <property type="gene ID" value="nRc.2.0.1.g47927"/>
</dbReference>
<feature type="region of interest" description="Disordered" evidence="1">
    <location>
        <begin position="514"/>
        <end position="557"/>
    </location>
</feature>
<organism evidence="2 3">
    <name type="scientific">Romanomermis culicivorax</name>
    <name type="common">Nematode worm</name>
    <dbReference type="NCBI Taxonomy" id="13658"/>
    <lineage>
        <taxon>Eukaryota</taxon>
        <taxon>Metazoa</taxon>
        <taxon>Ecdysozoa</taxon>
        <taxon>Nematoda</taxon>
        <taxon>Enoplea</taxon>
        <taxon>Dorylaimia</taxon>
        <taxon>Mermithida</taxon>
        <taxon>Mermithoidea</taxon>
        <taxon>Mermithidae</taxon>
        <taxon>Romanomermis</taxon>
    </lineage>
</organism>
<keyword evidence="2" id="KW-1185">Reference proteome</keyword>
<evidence type="ECO:0000313" key="2">
    <source>
        <dbReference type="Proteomes" id="UP000887565"/>
    </source>
</evidence>
<sequence>MKESKKLLIDKMFNNYTASPDSPKIAKVSKNISPVVSPIDEKSTRVVAIRRKESCADNESDAGTFVIERDQEEMKARLKIDKVFGISEAYASWSSSEESLDDQNQCKTDAVIKPRSRPVKQSSATAVTIKSSAPRLTVPLTPRKKSSSSEVGTSTSQDLTSFRKATSAAVAAVFDIESSDECSSKKGLIKELAKINKSSTQKQPAAPIMNKATTPRASKKFVTTSSGFIHFDKKNYVWVLLGNRPPPPPPVKPSGRSTSFGRNEAGRYSLRAWPSPTNSSTSVNLSGSSSTVPQRQKFTTASSSTSASTARKVASANAPQKSTELNLWLRRKEYNPIKAAAMGRTQKSSSSKIEEPPYLSDRSQSFHTGAVALSKLSIKRHQSIENKINDISGDQGSENLEIDSDSITCKYTIKFSNDPPPSTPTRSRTADKHSTNSMQNISKLTAELGTHAEQLLNKLNMDQEESNNSNRSVLLSSNSSTATLGQQSSQLEDLVRRLELANRAFEVVDQYLKDQSEKGTNSAEPSDPVSSSPKNEVHVDKDGKNDFGVRRISKTKL</sequence>
<reference evidence="3" key="1">
    <citation type="submission" date="2022-11" db="UniProtKB">
        <authorList>
            <consortium name="WormBaseParasite"/>
        </authorList>
    </citation>
    <scope>IDENTIFICATION</scope>
</reference>
<evidence type="ECO:0000313" key="3">
    <source>
        <dbReference type="WBParaSite" id="nRc.2.0.1.t47927-RA"/>
    </source>
</evidence>
<feature type="region of interest" description="Disordered" evidence="1">
    <location>
        <begin position="133"/>
        <end position="159"/>
    </location>
</feature>
<feature type="region of interest" description="Disordered" evidence="1">
    <location>
        <begin position="340"/>
        <end position="362"/>
    </location>
</feature>
<name>A0A915LAQ3_ROMCU</name>
<protein>
    <submittedName>
        <fullName evidence="3">Uncharacterized protein</fullName>
    </submittedName>
</protein>
<dbReference type="AlphaFoldDB" id="A0A915LAQ3"/>
<feature type="region of interest" description="Disordered" evidence="1">
    <location>
        <begin position="463"/>
        <end position="489"/>
    </location>
</feature>
<feature type="compositionally biased region" description="Polar residues" evidence="1">
    <location>
        <begin position="518"/>
        <end position="534"/>
    </location>
</feature>
<feature type="region of interest" description="Disordered" evidence="1">
    <location>
        <begin position="414"/>
        <end position="436"/>
    </location>
</feature>
<feature type="compositionally biased region" description="Basic and acidic residues" evidence="1">
    <location>
        <begin position="535"/>
        <end position="549"/>
    </location>
</feature>